<dbReference type="RefSeq" id="WP_249298270.1">
    <property type="nucleotide sequence ID" value="NZ_JACRSX010000016.1"/>
</dbReference>
<dbReference type="PROSITE" id="PS50887">
    <property type="entry name" value="GGDEF"/>
    <property type="match status" value="1"/>
</dbReference>
<accession>A0ABR7N404</accession>
<dbReference type="EMBL" id="JACRSX010000016">
    <property type="protein sequence ID" value="MBC8563105.1"/>
    <property type="molecule type" value="Genomic_DNA"/>
</dbReference>
<evidence type="ECO:0000313" key="3">
    <source>
        <dbReference type="Proteomes" id="UP000606193"/>
    </source>
</evidence>
<proteinExistence type="predicted"/>
<dbReference type="InterPro" id="IPR050469">
    <property type="entry name" value="Diguanylate_Cyclase"/>
</dbReference>
<dbReference type="PANTHER" id="PTHR45138:SF9">
    <property type="entry name" value="DIGUANYLATE CYCLASE DGCM-RELATED"/>
    <property type="match status" value="1"/>
</dbReference>
<dbReference type="InterPro" id="IPR043128">
    <property type="entry name" value="Rev_trsase/Diguanyl_cyclase"/>
</dbReference>
<dbReference type="InterPro" id="IPR000160">
    <property type="entry name" value="GGDEF_dom"/>
</dbReference>
<dbReference type="PANTHER" id="PTHR45138">
    <property type="entry name" value="REGULATORY COMPONENTS OF SENSORY TRANSDUCTION SYSTEM"/>
    <property type="match status" value="1"/>
</dbReference>
<dbReference type="SUPFAM" id="SSF55073">
    <property type="entry name" value="Nucleotide cyclase"/>
    <property type="match status" value="1"/>
</dbReference>
<feature type="domain" description="GGDEF" evidence="1">
    <location>
        <begin position="204"/>
        <end position="336"/>
    </location>
</feature>
<dbReference type="Gene3D" id="3.30.70.270">
    <property type="match status" value="1"/>
</dbReference>
<dbReference type="InterPro" id="IPR029787">
    <property type="entry name" value="Nucleotide_cyclase"/>
</dbReference>
<dbReference type="NCBIfam" id="TIGR00254">
    <property type="entry name" value="GGDEF"/>
    <property type="match status" value="1"/>
</dbReference>
<evidence type="ECO:0000259" key="1">
    <source>
        <dbReference type="PROSITE" id="PS50887"/>
    </source>
</evidence>
<organism evidence="2 3">
    <name type="scientific">Jutongia huaianensis</name>
    <dbReference type="NCBI Taxonomy" id="2763668"/>
    <lineage>
        <taxon>Bacteria</taxon>
        <taxon>Bacillati</taxon>
        <taxon>Bacillota</taxon>
        <taxon>Clostridia</taxon>
        <taxon>Lachnospirales</taxon>
        <taxon>Lachnospiraceae</taxon>
        <taxon>Jutongia</taxon>
    </lineage>
</organism>
<dbReference type="Gene3D" id="3.30.450.40">
    <property type="match status" value="1"/>
</dbReference>
<dbReference type="SMART" id="SM00065">
    <property type="entry name" value="GAF"/>
    <property type="match status" value="1"/>
</dbReference>
<dbReference type="CDD" id="cd01949">
    <property type="entry name" value="GGDEF"/>
    <property type="match status" value="1"/>
</dbReference>
<dbReference type="InterPro" id="IPR003018">
    <property type="entry name" value="GAF"/>
</dbReference>
<name>A0ABR7N404_9FIRM</name>
<comment type="caution">
    <text evidence="2">The sequence shown here is derived from an EMBL/GenBank/DDBJ whole genome shotgun (WGS) entry which is preliminary data.</text>
</comment>
<dbReference type="SUPFAM" id="SSF55781">
    <property type="entry name" value="GAF domain-like"/>
    <property type="match status" value="1"/>
</dbReference>
<gene>
    <name evidence="2" type="ORF">H8704_10780</name>
</gene>
<evidence type="ECO:0000313" key="2">
    <source>
        <dbReference type="EMBL" id="MBC8563105.1"/>
    </source>
</evidence>
<dbReference type="Pfam" id="PF01590">
    <property type="entry name" value="GAF"/>
    <property type="match status" value="1"/>
</dbReference>
<protein>
    <submittedName>
        <fullName evidence="2">Sensor domain-containing diguanylate cyclase</fullName>
    </submittedName>
</protein>
<sequence>MENRRVLNAEELLEKIFFFMNEMVDTKDFGSTILLLTELGRTLANSERASFWYWDRAKKEYWTLVALDSPRIVVPEGSGIVGASIAGNETILINDPYQDDRFNQEVDKETGYQTRSILCIPVTNSKGDVIGAYQAINKMDDQGYWYFDDRDEKRLAMAAVFCGKTLESQILYSESQLDQLTGLKNRRGYYEYYEKNVHPYLLKQSCSIVMADIDFFKRVNDTYGHNAGDVVLKCIASILRNMAGTSGEVIRWGGEEFVILLKECAVSQAAAFAENVRKKVESSICYFEDVPIRVTMSFGVKALDSNLSPEENVKGVDEKLYEAKTAGRNRVAVDEI</sequence>
<keyword evidence="3" id="KW-1185">Reference proteome</keyword>
<reference evidence="2 3" key="1">
    <citation type="submission" date="2020-08" db="EMBL/GenBank/DDBJ databases">
        <title>Genome public.</title>
        <authorList>
            <person name="Liu C."/>
            <person name="Sun Q."/>
        </authorList>
    </citation>
    <scope>NUCLEOTIDE SEQUENCE [LARGE SCALE GENOMIC DNA]</scope>
    <source>
        <strain evidence="2 3">NSJ-37</strain>
    </source>
</reference>
<dbReference type="SMART" id="SM00267">
    <property type="entry name" value="GGDEF"/>
    <property type="match status" value="1"/>
</dbReference>
<dbReference type="Proteomes" id="UP000606193">
    <property type="component" value="Unassembled WGS sequence"/>
</dbReference>
<dbReference type="Pfam" id="PF00990">
    <property type="entry name" value="GGDEF"/>
    <property type="match status" value="1"/>
</dbReference>
<dbReference type="InterPro" id="IPR029016">
    <property type="entry name" value="GAF-like_dom_sf"/>
</dbReference>